<feature type="compositionally biased region" description="Acidic residues" evidence="7">
    <location>
        <begin position="108"/>
        <end position="125"/>
    </location>
</feature>
<dbReference type="PROSITE" id="PS51913">
    <property type="entry name" value="HTH_HARE"/>
    <property type="match status" value="1"/>
</dbReference>
<evidence type="ECO:0000259" key="8">
    <source>
        <dbReference type="PROSITE" id="PS51913"/>
    </source>
</evidence>
<keyword evidence="3 6" id="KW-0808">Transferase</keyword>
<comment type="function">
    <text evidence="6">Participates in both the initiation and recycling phases of transcription. In the presence of the delta subunit, RNAP displays an increased specificity of transcription, a decreased affinity for nucleic acids, and an increased efficiency of RNA synthesis because of enhanced recycling.</text>
</comment>
<dbReference type="HAMAP" id="MF_00357">
    <property type="entry name" value="RNApol_bact_RpoE"/>
    <property type="match status" value="1"/>
</dbReference>
<evidence type="ECO:0000256" key="6">
    <source>
        <dbReference type="HAMAP-Rule" id="MF_00357"/>
    </source>
</evidence>
<dbReference type="GO" id="GO:0000428">
    <property type="term" value="C:DNA-directed RNA polymerase complex"/>
    <property type="evidence" value="ECO:0007669"/>
    <property type="project" value="UniProtKB-KW"/>
</dbReference>
<dbReference type="NCBIfam" id="TIGR04567">
    <property type="entry name" value="RNAP_delt_lowGC"/>
    <property type="match status" value="1"/>
</dbReference>
<feature type="compositionally biased region" description="Acidic residues" evidence="7">
    <location>
        <begin position="147"/>
        <end position="184"/>
    </location>
</feature>
<dbReference type="RefSeq" id="WP_425613213.1">
    <property type="nucleotide sequence ID" value="NZ_AP026801.1"/>
</dbReference>
<evidence type="ECO:0000256" key="7">
    <source>
        <dbReference type="SAM" id="MobiDB-lite"/>
    </source>
</evidence>
<feature type="domain" description="HTH HARE-type" evidence="8">
    <location>
        <begin position="14"/>
        <end position="81"/>
    </location>
</feature>
<gene>
    <name evidence="6" type="primary">rpoE</name>
    <name evidence="9" type="ORF">KIMC2_09980</name>
</gene>
<protein>
    <recommendedName>
        <fullName evidence="6">Probable DNA-directed RNA polymerase subunit delta</fullName>
    </recommendedName>
    <alternativeName>
        <fullName evidence="6">RNAP delta factor</fullName>
    </alternativeName>
</protein>
<evidence type="ECO:0000256" key="3">
    <source>
        <dbReference type="ARBA" id="ARBA00022679"/>
    </source>
</evidence>
<dbReference type="GO" id="GO:0006355">
    <property type="term" value="P:regulation of DNA-templated transcription"/>
    <property type="evidence" value="ECO:0007669"/>
    <property type="project" value="UniProtKB-UniRule"/>
</dbReference>
<comment type="similarity">
    <text evidence="1 6">Belongs to the RpoE family.</text>
</comment>
<dbReference type="GO" id="GO:0003899">
    <property type="term" value="F:DNA-directed RNA polymerase activity"/>
    <property type="evidence" value="ECO:0007669"/>
    <property type="project" value="UniProtKB-UniRule"/>
</dbReference>
<keyword evidence="4 6" id="KW-0548">Nucleotidyltransferase</keyword>
<dbReference type="GO" id="GO:0006351">
    <property type="term" value="P:DNA-templated transcription"/>
    <property type="evidence" value="ECO:0007669"/>
    <property type="project" value="InterPro"/>
</dbReference>
<dbReference type="EMBL" id="AP026801">
    <property type="protein sequence ID" value="BDR56436.1"/>
    <property type="molecule type" value="Genomic_DNA"/>
</dbReference>
<keyword evidence="10" id="KW-1185">Reference proteome</keyword>
<dbReference type="InterPro" id="IPR007759">
    <property type="entry name" value="Asxl_HARE-HTH"/>
</dbReference>
<comment type="subunit">
    <text evidence="6">RNAP is composed of a core of 2 alpha, a beta and a beta' subunits. The core is associated with a delta subunit and one of several sigma factors.</text>
</comment>
<keyword evidence="5 6" id="KW-0804">Transcription</keyword>
<evidence type="ECO:0000313" key="9">
    <source>
        <dbReference type="EMBL" id="BDR56436.1"/>
    </source>
</evidence>
<dbReference type="KEGG" id="xak:KIMC2_09980"/>
<evidence type="ECO:0000313" key="10">
    <source>
        <dbReference type="Proteomes" id="UP001321804"/>
    </source>
</evidence>
<keyword evidence="2 6" id="KW-0240">DNA-directed RNA polymerase</keyword>
<evidence type="ECO:0000256" key="4">
    <source>
        <dbReference type="ARBA" id="ARBA00022695"/>
    </source>
</evidence>
<feature type="compositionally biased region" description="Basic and acidic residues" evidence="7">
    <location>
        <begin position="90"/>
        <end position="102"/>
    </location>
</feature>
<dbReference type="InterPro" id="IPR038087">
    <property type="entry name" value="RNAP_delta_N_dom_sf"/>
</dbReference>
<feature type="compositionally biased region" description="Low complexity" evidence="7">
    <location>
        <begin position="126"/>
        <end position="136"/>
    </location>
</feature>
<dbReference type="InterPro" id="IPR029757">
    <property type="entry name" value="RpoE"/>
</dbReference>
<proteinExistence type="inferred from homology"/>
<evidence type="ECO:0000256" key="2">
    <source>
        <dbReference type="ARBA" id="ARBA00022478"/>
    </source>
</evidence>
<organism evidence="9 10">
    <name type="scientific">Xylocopilactobacillus apis</name>
    <dbReference type="NCBI Taxonomy" id="2932183"/>
    <lineage>
        <taxon>Bacteria</taxon>
        <taxon>Bacillati</taxon>
        <taxon>Bacillota</taxon>
        <taxon>Bacilli</taxon>
        <taxon>Lactobacillales</taxon>
        <taxon>Lactobacillaceae</taxon>
        <taxon>Xylocopilactobacillus</taxon>
    </lineage>
</organism>
<reference evidence="9 10" key="1">
    <citation type="journal article" date="2023" name="Microbiol. Spectr.">
        <title>Symbiosis of Carpenter Bees with Uncharacterized Lactic Acid Bacteria Showing NAD Auxotrophy.</title>
        <authorList>
            <person name="Kawasaki S."/>
            <person name="Ozawa K."/>
            <person name="Mori T."/>
            <person name="Yamamoto A."/>
            <person name="Ito M."/>
            <person name="Ohkuma M."/>
            <person name="Sakamoto M."/>
            <person name="Matsutani M."/>
        </authorList>
    </citation>
    <scope>NUCLEOTIDE SEQUENCE [LARGE SCALE GENOMIC DNA]</scope>
    <source>
        <strain evidence="9 10">KimC2</strain>
    </source>
</reference>
<name>A0AAU9CVN6_9LACO</name>
<evidence type="ECO:0000256" key="1">
    <source>
        <dbReference type="ARBA" id="ARBA00009828"/>
    </source>
</evidence>
<dbReference type="Proteomes" id="UP001321804">
    <property type="component" value="Chromosome"/>
</dbReference>
<dbReference type="AlphaFoldDB" id="A0AAU9CVN6"/>
<dbReference type="Gene3D" id="1.10.10.1250">
    <property type="entry name" value="RNA polymerase, subunit delta, N-terminal domain"/>
    <property type="match status" value="1"/>
</dbReference>
<sequence>MKLPVFDKQNKSELSMIEVAYEILKANQNEMSFKDLYKEIGKYLGKTKKDLDKSIVDFYTDLNVDGSFISLGNDIWGLRDWYPFESVDEETNHNEDVKEMSDKSSSNYDEDDDVIDYIETDEDSESTSTATTSITDQFSSSTLESDNFLDDDEENQVEEDPQSAEEDLSDFSEDDDTDDDDDDL</sequence>
<feature type="region of interest" description="Disordered" evidence="7">
    <location>
        <begin position="90"/>
        <end position="184"/>
    </location>
</feature>
<accession>A0AAU9CVN6</accession>
<evidence type="ECO:0000256" key="5">
    <source>
        <dbReference type="ARBA" id="ARBA00023163"/>
    </source>
</evidence>
<dbReference type="Pfam" id="PF05066">
    <property type="entry name" value="HARE-HTH"/>
    <property type="match status" value="1"/>
</dbReference>